<evidence type="ECO:0000313" key="2">
    <source>
        <dbReference type="EMBL" id="GAJ19105.1"/>
    </source>
</evidence>
<dbReference type="InterPro" id="IPR029055">
    <property type="entry name" value="Ntn_hydrolases_N"/>
</dbReference>
<accession>X1VZV3</accession>
<proteinExistence type="predicted"/>
<dbReference type="PROSITE" id="PS51278">
    <property type="entry name" value="GATASE_TYPE_2"/>
    <property type="match status" value="1"/>
</dbReference>
<feature type="non-terminal residue" evidence="2">
    <location>
        <position position="1"/>
    </location>
</feature>
<feature type="domain" description="Glutamine amidotransferase type-2" evidence="1">
    <location>
        <begin position="1"/>
        <end position="114"/>
    </location>
</feature>
<dbReference type="InterPro" id="IPR017932">
    <property type="entry name" value="GATase_2_dom"/>
</dbReference>
<dbReference type="Gene3D" id="3.60.20.10">
    <property type="entry name" value="Glutamine Phosphoribosylpyrophosphate, subunit 1, domain 1"/>
    <property type="match status" value="1"/>
</dbReference>
<comment type="caution">
    <text evidence="2">The sequence shown here is derived from an EMBL/GenBank/DDBJ whole genome shotgun (WGS) entry which is preliminary data.</text>
</comment>
<feature type="non-terminal residue" evidence="2">
    <location>
        <position position="119"/>
    </location>
</feature>
<evidence type="ECO:0000259" key="1">
    <source>
        <dbReference type="PROSITE" id="PS51278"/>
    </source>
</evidence>
<gene>
    <name evidence="2" type="ORF">S12H4_61255</name>
</gene>
<sequence>KFVADAEIYNLKELKEKYNIGGENSYDVLLGLTEKQCSFGNAFLSKKRFDGAYAFAHWVGDELYIARDTIGLKPVCFAHADGFAFASEKKVLKAMGFPHAIELDPRVLLKYNIKEDRLS</sequence>
<dbReference type="EMBL" id="BARW01040597">
    <property type="protein sequence ID" value="GAJ19105.1"/>
    <property type="molecule type" value="Genomic_DNA"/>
</dbReference>
<dbReference type="AlphaFoldDB" id="X1VZV3"/>
<dbReference type="Pfam" id="PF13537">
    <property type="entry name" value="GATase_7"/>
    <property type="match status" value="1"/>
</dbReference>
<name>X1VZV3_9ZZZZ</name>
<organism evidence="2">
    <name type="scientific">marine sediment metagenome</name>
    <dbReference type="NCBI Taxonomy" id="412755"/>
    <lineage>
        <taxon>unclassified sequences</taxon>
        <taxon>metagenomes</taxon>
        <taxon>ecological metagenomes</taxon>
    </lineage>
</organism>
<protein>
    <recommendedName>
        <fullName evidence="1">Glutamine amidotransferase type-2 domain-containing protein</fullName>
    </recommendedName>
</protein>
<reference evidence="2" key="1">
    <citation type="journal article" date="2014" name="Front. Microbiol.">
        <title>High frequency of phylogenetically diverse reductive dehalogenase-homologous genes in deep subseafloor sedimentary metagenomes.</title>
        <authorList>
            <person name="Kawai M."/>
            <person name="Futagami T."/>
            <person name="Toyoda A."/>
            <person name="Takaki Y."/>
            <person name="Nishi S."/>
            <person name="Hori S."/>
            <person name="Arai W."/>
            <person name="Tsubouchi T."/>
            <person name="Morono Y."/>
            <person name="Uchiyama I."/>
            <person name="Ito T."/>
            <person name="Fujiyama A."/>
            <person name="Inagaki F."/>
            <person name="Takami H."/>
        </authorList>
    </citation>
    <scope>NUCLEOTIDE SEQUENCE</scope>
    <source>
        <strain evidence="2">Expedition CK06-06</strain>
    </source>
</reference>
<dbReference type="SUPFAM" id="SSF56235">
    <property type="entry name" value="N-terminal nucleophile aminohydrolases (Ntn hydrolases)"/>
    <property type="match status" value="1"/>
</dbReference>